<dbReference type="GO" id="GO:0051082">
    <property type="term" value="F:unfolded protein binding"/>
    <property type="evidence" value="ECO:0007669"/>
    <property type="project" value="UniProtKB-UniRule"/>
</dbReference>
<dbReference type="SMART" id="SM00988">
    <property type="entry name" value="UreE_N"/>
    <property type="match status" value="1"/>
</dbReference>
<dbReference type="AlphaFoldDB" id="Q1MZ28"/>
<dbReference type="InterPro" id="IPR004029">
    <property type="entry name" value="UreE_N"/>
</dbReference>
<keyword evidence="8" id="KW-1185">Reference proteome</keyword>
<evidence type="ECO:0000259" key="6">
    <source>
        <dbReference type="SMART" id="SM00988"/>
    </source>
</evidence>
<evidence type="ECO:0000256" key="2">
    <source>
        <dbReference type="ARBA" id="ARBA00022490"/>
    </source>
</evidence>
<protein>
    <recommendedName>
        <fullName evidence="5">Urease accessory protein UreE</fullName>
    </recommendedName>
</protein>
<dbReference type="Gene3D" id="2.60.260.20">
    <property type="entry name" value="Urease metallochaperone UreE, N-terminal domain"/>
    <property type="match status" value="1"/>
</dbReference>
<evidence type="ECO:0000256" key="4">
    <source>
        <dbReference type="ARBA" id="ARBA00023186"/>
    </source>
</evidence>
<dbReference type="InterPro" id="IPR036118">
    <property type="entry name" value="UreE_N_sf"/>
</dbReference>
<dbReference type="GO" id="GO:0006457">
    <property type="term" value="P:protein folding"/>
    <property type="evidence" value="ECO:0007669"/>
    <property type="project" value="InterPro"/>
</dbReference>
<dbReference type="InterPro" id="IPR012406">
    <property type="entry name" value="UreE"/>
</dbReference>
<evidence type="ECO:0000313" key="7">
    <source>
        <dbReference type="EMBL" id="EAT11200.1"/>
    </source>
</evidence>
<dbReference type="Pfam" id="PF05194">
    <property type="entry name" value="UreE_C"/>
    <property type="match status" value="1"/>
</dbReference>
<dbReference type="HAMAP" id="MF_00822">
    <property type="entry name" value="UreE"/>
    <property type="match status" value="1"/>
</dbReference>
<feature type="domain" description="UreE urease accessory N-terminal" evidence="6">
    <location>
        <begin position="3"/>
        <end position="67"/>
    </location>
</feature>
<comment type="similarity">
    <text evidence="5">Belongs to the UreE family.</text>
</comment>
<dbReference type="Pfam" id="PF02814">
    <property type="entry name" value="UreE_N"/>
    <property type="match status" value="1"/>
</dbReference>
<evidence type="ECO:0000256" key="5">
    <source>
        <dbReference type="HAMAP-Rule" id="MF_00822"/>
    </source>
</evidence>
<dbReference type="SUPFAM" id="SSF69287">
    <property type="entry name" value="Urease metallochaperone UreE, N-terminal domain"/>
    <property type="match status" value="1"/>
</dbReference>
<dbReference type="GO" id="GO:0016151">
    <property type="term" value="F:nickel cation binding"/>
    <property type="evidence" value="ECO:0007669"/>
    <property type="project" value="UniProtKB-UniRule"/>
</dbReference>
<dbReference type="Proteomes" id="UP000004263">
    <property type="component" value="Unassembled WGS sequence"/>
</dbReference>
<proteinExistence type="inferred from homology"/>
<dbReference type="NCBIfam" id="NF009751">
    <property type="entry name" value="PRK13261.1-1"/>
    <property type="match status" value="1"/>
</dbReference>
<keyword evidence="4 5" id="KW-0143">Chaperone</keyword>
<sequence>MKIFTQLVEGDLPQGKSSETISLSFDDRKRGRLKIKTDSGIDAGIQIERGHVLRHGAVLSNEHHEYLTVLASDEKVSTAKVEDKTLFARCCYHLGNRHVPLQIGEGFLRYQEDYVLDDMLHGLGVHVIHEQAPFEPENGAYSKGGHHHHHEH</sequence>
<dbReference type="PIRSF" id="PIRSF036402">
    <property type="entry name" value="Ureas_acces_UreE"/>
    <property type="match status" value="1"/>
</dbReference>
<name>Q1MZ28_9GAMM</name>
<gene>
    <name evidence="5" type="primary">ureE</name>
    <name evidence="7" type="ORF">RED65_07224</name>
</gene>
<dbReference type="SUPFAM" id="SSF69737">
    <property type="entry name" value="Urease metallochaperone UreE, C-terminal domain"/>
    <property type="match status" value="1"/>
</dbReference>
<dbReference type="GO" id="GO:0019627">
    <property type="term" value="P:urea metabolic process"/>
    <property type="evidence" value="ECO:0007669"/>
    <property type="project" value="InterPro"/>
</dbReference>
<comment type="caution">
    <text evidence="7">The sequence shown here is derived from an EMBL/GenBank/DDBJ whole genome shotgun (WGS) entry which is preliminary data.</text>
</comment>
<organism evidence="7 8">
    <name type="scientific">Bermanella marisrubri</name>
    <dbReference type="NCBI Taxonomy" id="207949"/>
    <lineage>
        <taxon>Bacteria</taxon>
        <taxon>Pseudomonadati</taxon>
        <taxon>Pseudomonadota</taxon>
        <taxon>Gammaproteobacteria</taxon>
        <taxon>Oceanospirillales</taxon>
        <taxon>Oceanospirillaceae</taxon>
        <taxon>Bermanella</taxon>
    </lineage>
</organism>
<dbReference type="STRING" id="207949.RED65_07224"/>
<reference evidence="7 8" key="1">
    <citation type="submission" date="2006-03" db="EMBL/GenBank/DDBJ databases">
        <authorList>
            <person name="Pinhassi J."/>
            <person name="Pedros-Alio C."/>
            <person name="Ferriera S."/>
            <person name="Johnson J."/>
            <person name="Kravitz S."/>
            <person name="Halpern A."/>
            <person name="Remington K."/>
            <person name="Beeson K."/>
            <person name="Tran B."/>
            <person name="Rogers Y.-H."/>
            <person name="Friedman R."/>
            <person name="Venter J.C."/>
        </authorList>
    </citation>
    <scope>NUCLEOTIDE SEQUENCE [LARGE SCALE GENOMIC DNA]</scope>
    <source>
        <strain evidence="7 8">RED65</strain>
    </source>
</reference>
<keyword evidence="2 5" id="KW-0963">Cytoplasm</keyword>
<dbReference type="InterPro" id="IPR007864">
    <property type="entry name" value="UreE_C_dom"/>
</dbReference>
<dbReference type="GO" id="GO:0005737">
    <property type="term" value="C:cytoplasm"/>
    <property type="evidence" value="ECO:0007669"/>
    <property type="project" value="UniProtKB-SubCell"/>
</dbReference>
<dbReference type="HOGENOM" id="CLU_093757_2_0_6"/>
<comment type="function">
    <text evidence="5">Involved in urease metallocenter assembly. Binds nickel. Probably functions as a nickel donor during metallocenter assembly.</text>
</comment>
<keyword evidence="3 5" id="KW-0533">Nickel</keyword>
<dbReference type="Gene3D" id="3.30.70.790">
    <property type="entry name" value="UreE, C-terminal domain"/>
    <property type="match status" value="1"/>
</dbReference>
<dbReference type="RefSeq" id="WP_007016669.1">
    <property type="nucleotide sequence ID" value="NZ_AAQH01000021.1"/>
</dbReference>
<dbReference type="EMBL" id="AAQH01000021">
    <property type="protein sequence ID" value="EAT11200.1"/>
    <property type="molecule type" value="Genomic_DNA"/>
</dbReference>
<dbReference type="CDD" id="cd00571">
    <property type="entry name" value="UreE"/>
    <property type="match status" value="1"/>
</dbReference>
<accession>Q1MZ28</accession>
<dbReference type="OrthoDB" id="5421304at2"/>
<evidence type="ECO:0000313" key="8">
    <source>
        <dbReference type="Proteomes" id="UP000004263"/>
    </source>
</evidence>
<comment type="subcellular location">
    <subcellularLocation>
        <location evidence="1 5">Cytoplasm</location>
    </subcellularLocation>
</comment>
<evidence type="ECO:0000256" key="1">
    <source>
        <dbReference type="ARBA" id="ARBA00004496"/>
    </source>
</evidence>
<dbReference type="GO" id="GO:0065003">
    <property type="term" value="P:protein-containing complex assembly"/>
    <property type="evidence" value="ECO:0007669"/>
    <property type="project" value="InterPro"/>
</dbReference>
<evidence type="ECO:0000256" key="3">
    <source>
        <dbReference type="ARBA" id="ARBA00022596"/>
    </source>
</evidence>